<dbReference type="PANTHER" id="PTHR42823:SF3">
    <property type="entry name" value="ATP SYNTHASE SUBUNIT A, CHLOROPLASTIC"/>
    <property type="match status" value="1"/>
</dbReference>
<dbReference type="InterPro" id="IPR035908">
    <property type="entry name" value="F0_ATP_A_sf"/>
</dbReference>
<evidence type="ECO:0000256" key="1">
    <source>
        <dbReference type="ARBA" id="ARBA00004141"/>
    </source>
</evidence>
<keyword evidence="9 11" id="KW-0472">Membrane</keyword>
<dbReference type="Pfam" id="PF00119">
    <property type="entry name" value="ATP-synt_A"/>
    <property type="match status" value="1"/>
</dbReference>
<evidence type="ECO:0000256" key="3">
    <source>
        <dbReference type="ARBA" id="ARBA00022448"/>
    </source>
</evidence>
<feature type="transmembrane region" description="Helical" evidence="11">
    <location>
        <begin position="219"/>
        <end position="238"/>
    </location>
</feature>
<name>A0ABS8PHH5_9PSEU</name>
<evidence type="ECO:0000256" key="8">
    <source>
        <dbReference type="ARBA" id="ARBA00023065"/>
    </source>
</evidence>
<feature type="transmembrane region" description="Helical" evidence="11">
    <location>
        <begin position="37"/>
        <end position="55"/>
    </location>
</feature>
<evidence type="ECO:0000256" key="6">
    <source>
        <dbReference type="ARBA" id="ARBA00022781"/>
    </source>
</evidence>
<dbReference type="InterPro" id="IPR000568">
    <property type="entry name" value="ATP_synth_F0_asu"/>
</dbReference>
<proteinExistence type="inferred from homology"/>
<dbReference type="PANTHER" id="PTHR42823">
    <property type="entry name" value="ATP SYNTHASE SUBUNIT A, CHLOROPLASTIC"/>
    <property type="match status" value="1"/>
</dbReference>
<comment type="similarity">
    <text evidence="2 11 12">Belongs to the ATPase A chain family.</text>
</comment>
<protein>
    <recommendedName>
        <fullName evidence="11 12">ATP synthase subunit a</fullName>
    </recommendedName>
    <alternativeName>
        <fullName evidence="11">ATP synthase F0 sector subunit a</fullName>
    </alternativeName>
    <alternativeName>
        <fullName evidence="11">F-ATPase subunit 6</fullName>
    </alternativeName>
</protein>
<feature type="transmembrane region" description="Helical" evidence="11">
    <location>
        <begin position="93"/>
        <end position="111"/>
    </location>
</feature>
<reference evidence="13 14" key="1">
    <citation type="submission" date="2021-11" db="EMBL/GenBank/DDBJ databases">
        <title>Draft genome sequence of Actinomycetospora sp. SF1 isolated from the rhizosphere soil.</title>
        <authorList>
            <person name="Duangmal K."/>
            <person name="Chantavorakit T."/>
        </authorList>
    </citation>
    <scope>NUCLEOTIDE SEQUENCE [LARGE SCALE GENOMIC DNA]</scope>
    <source>
        <strain evidence="13 14">TBRC 5722</strain>
    </source>
</reference>
<keyword evidence="11" id="KW-1003">Cell membrane</keyword>
<evidence type="ECO:0000256" key="12">
    <source>
        <dbReference type="RuleBase" id="RU000483"/>
    </source>
</evidence>
<sequence>MTTGFLSVAAAEGGSSISPSEHVGQFEFLGMTFNGDTMWTATIAAVIVIGAGFYVRGRVTSAVPNKVQMAYEALTGYMVDQVQGRMGRRPAEYLAPLTIALFAFILFSNWLGVIPSGHPELLKPPTSDVNTAYALAIFVFVSAWVWGFREQGTRTLRRFVQPYVALAPLNIIEEIAKPISLSLRLFGNILSGVIMLSVIALIPWWGLWLPNAAWKLFDLFIGAIQALIFALLTIMQFFGPAVSEEGH</sequence>
<accession>A0ABS8PHH5</accession>
<comment type="subcellular location">
    <subcellularLocation>
        <location evidence="11 12">Cell membrane</location>
        <topology evidence="11 12">Multi-pass membrane protein</topology>
    </subcellularLocation>
    <subcellularLocation>
        <location evidence="1">Membrane</location>
        <topology evidence="1">Multi-pass membrane protein</topology>
    </subcellularLocation>
</comment>
<dbReference type="PROSITE" id="PS00449">
    <property type="entry name" value="ATPASE_A"/>
    <property type="match status" value="1"/>
</dbReference>
<keyword evidence="8 11" id="KW-0406">Ion transport</keyword>
<dbReference type="Proteomes" id="UP001199469">
    <property type="component" value="Unassembled WGS sequence"/>
</dbReference>
<dbReference type="RefSeq" id="WP_230738834.1">
    <property type="nucleotide sequence ID" value="NZ_JAJNDB010000007.1"/>
</dbReference>
<dbReference type="InterPro" id="IPR023011">
    <property type="entry name" value="ATP_synth_F0_asu_AS"/>
</dbReference>
<evidence type="ECO:0000256" key="9">
    <source>
        <dbReference type="ARBA" id="ARBA00023136"/>
    </source>
</evidence>
<evidence type="ECO:0000256" key="7">
    <source>
        <dbReference type="ARBA" id="ARBA00022989"/>
    </source>
</evidence>
<dbReference type="HAMAP" id="MF_01393">
    <property type="entry name" value="ATP_synth_a_bact"/>
    <property type="match status" value="1"/>
</dbReference>
<dbReference type="NCBIfam" id="TIGR01131">
    <property type="entry name" value="ATP_synt_6_or_A"/>
    <property type="match status" value="1"/>
</dbReference>
<feature type="transmembrane region" description="Helical" evidence="11">
    <location>
        <begin position="185"/>
        <end position="207"/>
    </location>
</feature>
<gene>
    <name evidence="11 13" type="primary">atpB</name>
    <name evidence="13" type="ORF">LQ327_26570</name>
</gene>
<evidence type="ECO:0000256" key="11">
    <source>
        <dbReference type="HAMAP-Rule" id="MF_01393"/>
    </source>
</evidence>
<keyword evidence="14" id="KW-1185">Reference proteome</keyword>
<evidence type="ECO:0000256" key="4">
    <source>
        <dbReference type="ARBA" id="ARBA00022547"/>
    </source>
</evidence>
<dbReference type="EMBL" id="JAJNDB010000007">
    <property type="protein sequence ID" value="MCD2196940.1"/>
    <property type="molecule type" value="Genomic_DNA"/>
</dbReference>
<evidence type="ECO:0000256" key="2">
    <source>
        <dbReference type="ARBA" id="ARBA00006810"/>
    </source>
</evidence>
<dbReference type="SUPFAM" id="SSF81336">
    <property type="entry name" value="F1F0 ATP synthase subunit A"/>
    <property type="match status" value="1"/>
</dbReference>
<feature type="transmembrane region" description="Helical" evidence="11">
    <location>
        <begin position="131"/>
        <end position="148"/>
    </location>
</feature>
<evidence type="ECO:0000256" key="10">
    <source>
        <dbReference type="ARBA" id="ARBA00023310"/>
    </source>
</evidence>
<dbReference type="Gene3D" id="1.20.120.220">
    <property type="entry name" value="ATP synthase, F0 complex, subunit A"/>
    <property type="match status" value="1"/>
</dbReference>
<evidence type="ECO:0000256" key="5">
    <source>
        <dbReference type="ARBA" id="ARBA00022692"/>
    </source>
</evidence>
<evidence type="ECO:0000313" key="13">
    <source>
        <dbReference type="EMBL" id="MCD2196940.1"/>
    </source>
</evidence>
<keyword evidence="7 11" id="KW-1133">Transmembrane helix</keyword>
<organism evidence="13 14">
    <name type="scientific">Actinomycetospora endophytica</name>
    <dbReference type="NCBI Taxonomy" id="2291215"/>
    <lineage>
        <taxon>Bacteria</taxon>
        <taxon>Bacillati</taxon>
        <taxon>Actinomycetota</taxon>
        <taxon>Actinomycetes</taxon>
        <taxon>Pseudonocardiales</taxon>
        <taxon>Pseudonocardiaceae</taxon>
        <taxon>Actinomycetospora</taxon>
    </lineage>
</organism>
<keyword evidence="5 11" id="KW-0812">Transmembrane</keyword>
<keyword evidence="3 11" id="KW-0813">Transport</keyword>
<keyword evidence="6 11" id="KW-0375">Hydrogen ion transport</keyword>
<evidence type="ECO:0000313" key="14">
    <source>
        <dbReference type="Proteomes" id="UP001199469"/>
    </source>
</evidence>
<dbReference type="CDD" id="cd00310">
    <property type="entry name" value="ATP-synt_Fo_a_6"/>
    <property type="match status" value="1"/>
</dbReference>
<dbReference type="PRINTS" id="PR00123">
    <property type="entry name" value="ATPASEA"/>
</dbReference>
<keyword evidence="10 11" id="KW-0066">ATP synthesis</keyword>
<comment type="caution">
    <text evidence="13">The sequence shown here is derived from an EMBL/GenBank/DDBJ whole genome shotgun (WGS) entry which is preliminary data.</text>
</comment>
<comment type="function">
    <text evidence="11 12">Key component of the proton channel; it plays a direct role in the translocation of protons across the membrane.</text>
</comment>
<dbReference type="InterPro" id="IPR045082">
    <property type="entry name" value="ATP_syn_F0_a_bact/chloroplast"/>
</dbReference>
<keyword evidence="4 11" id="KW-0138">CF(0)</keyword>